<keyword evidence="3" id="KW-1185">Reference proteome</keyword>
<organism evidence="2 3">
    <name type="scientific">Dreissena polymorpha</name>
    <name type="common">Zebra mussel</name>
    <name type="synonym">Mytilus polymorpha</name>
    <dbReference type="NCBI Taxonomy" id="45954"/>
    <lineage>
        <taxon>Eukaryota</taxon>
        <taxon>Metazoa</taxon>
        <taxon>Spiralia</taxon>
        <taxon>Lophotrochozoa</taxon>
        <taxon>Mollusca</taxon>
        <taxon>Bivalvia</taxon>
        <taxon>Autobranchia</taxon>
        <taxon>Heteroconchia</taxon>
        <taxon>Euheterodonta</taxon>
        <taxon>Imparidentia</taxon>
        <taxon>Neoheterodontei</taxon>
        <taxon>Myida</taxon>
        <taxon>Dreissenoidea</taxon>
        <taxon>Dreissenidae</taxon>
        <taxon>Dreissena</taxon>
    </lineage>
</organism>
<evidence type="ECO:0000313" key="2">
    <source>
        <dbReference type="EMBL" id="KAH3713986.1"/>
    </source>
</evidence>
<dbReference type="EMBL" id="JAIWYP010000014">
    <property type="protein sequence ID" value="KAH3713986.1"/>
    <property type="molecule type" value="Genomic_DNA"/>
</dbReference>
<sequence length="211" mass="23723">MATSKKEREQKFSLDDCIILCNLMAEDCGLNGLSNHELLKHRFTEGITSQTKKKMWARVSDMYNVKASKTRSADKLEKQWLNLVAKHRIIYTDYVRDRALTGGGCLQKNLDIVTEAIMNVIGIESPSIAGAAGVALDSSFSQLETLSAVAIPSHEQYMEVVSGPSQTVDYGSRCHCSCHRNDQLQEMSMEQLKRKKIILEIKLLTQRLQSQ</sequence>
<accession>A0A9D4BZV4</accession>
<dbReference type="AlphaFoldDB" id="A0A9D4BZV4"/>
<gene>
    <name evidence="2" type="ORF">DPMN_073789</name>
</gene>
<name>A0A9D4BZV4_DREPO</name>
<reference evidence="2" key="2">
    <citation type="submission" date="2020-11" db="EMBL/GenBank/DDBJ databases">
        <authorList>
            <person name="McCartney M.A."/>
            <person name="Auch B."/>
            <person name="Kono T."/>
            <person name="Mallez S."/>
            <person name="Becker A."/>
            <person name="Gohl D.M."/>
            <person name="Silverstein K.A.T."/>
            <person name="Koren S."/>
            <person name="Bechman K.B."/>
            <person name="Herman A."/>
            <person name="Abrahante J.E."/>
            <person name="Garbe J."/>
        </authorList>
    </citation>
    <scope>NUCLEOTIDE SEQUENCE</scope>
    <source>
        <strain evidence="2">Duluth1</strain>
        <tissue evidence="2">Whole animal</tissue>
    </source>
</reference>
<reference evidence="2" key="1">
    <citation type="journal article" date="2019" name="bioRxiv">
        <title>The Genome of the Zebra Mussel, Dreissena polymorpha: A Resource for Invasive Species Research.</title>
        <authorList>
            <person name="McCartney M.A."/>
            <person name="Auch B."/>
            <person name="Kono T."/>
            <person name="Mallez S."/>
            <person name="Zhang Y."/>
            <person name="Obille A."/>
            <person name="Becker A."/>
            <person name="Abrahante J.E."/>
            <person name="Garbe J."/>
            <person name="Badalamenti J.P."/>
            <person name="Herman A."/>
            <person name="Mangelson H."/>
            <person name="Liachko I."/>
            <person name="Sullivan S."/>
            <person name="Sone E.D."/>
            <person name="Koren S."/>
            <person name="Silverstein K.A.T."/>
            <person name="Beckman K.B."/>
            <person name="Gohl D.M."/>
        </authorList>
    </citation>
    <scope>NUCLEOTIDE SEQUENCE</scope>
    <source>
        <strain evidence="2">Duluth1</strain>
        <tissue evidence="2">Whole animal</tissue>
    </source>
</reference>
<evidence type="ECO:0000259" key="1">
    <source>
        <dbReference type="Pfam" id="PF13873"/>
    </source>
</evidence>
<comment type="caution">
    <text evidence="2">The sequence shown here is derived from an EMBL/GenBank/DDBJ whole genome shotgun (WGS) entry which is preliminary data.</text>
</comment>
<feature type="domain" description="Myb/SANT-like DNA-binding" evidence="1">
    <location>
        <begin position="34"/>
        <end position="88"/>
    </location>
</feature>
<proteinExistence type="predicted"/>
<protein>
    <recommendedName>
        <fullName evidence="1">Myb/SANT-like DNA-binding domain-containing protein</fullName>
    </recommendedName>
</protein>
<dbReference type="InterPro" id="IPR028002">
    <property type="entry name" value="Myb_DNA-bind_5"/>
</dbReference>
<evidence type="ECO:0000313" key="3">
    <source>
        <dbReference type="Proteomes" id="UP000828390"/>
    </source>
</evidence>
<dbReference type="OrthoDB" id="6146194at2759"/>
<dbReference type="Proteomes" id="UP000828390">
    <property type="component" value="Unassembled WGS sequence"/>
</dbReference>
<dbReference type="Pfam" id="PF13873">
    <property type="entry name" value="Myb_DNA-bind_5"/>
    <property type="match status" value="1"/>
</dbReference>